<feature type="transmembrane region" description="Helical" evidence="5">
    <location>
        <begin position="187"/>
        <end position="210"/>
    </location>
</feature>
<dbReference type="PANTHER" id="PTHR42727">
    <property type="entry name" value="PHOSPHATE TRANSPORT SYSTEM PERMEASE PROTEIN"/>
    <property type="match status" value="1"/>
</dbReference>
<dbReference type="AlphaFoldDB" id="A0A935Q132"/>
<organism evidence="8 9">
    <name type="scientific">Candidatus Accumulibacter proximus</name>
    <dbReference type="NCBI Taxonomy" id="2954385"/>
    <lineage>
        <taxon>Bacteria</taxon>
        <taxon>Pseudomonadati</taxon>
        <taxon>Pseudomonadota</taxon>
        <taxon>Betaproteobacteria</taxon>
        <taxon>Candidatus Accumulibacter</taxon>
    </lineage>
</organism>
<evidence type="ECO:0000313" key="8">
    <source>
        <dbReference type="EMBL" id="MBK7676018.1"/>
    </source>
</evidence>
<keyword evidence="2 5" id="KW-0812">Transmembrane</keyword>
<evidence type="ECO:0000256" key="5">
    <source>
        <dbReference type="RuleBase" id="RU363032"/>
    </source>
</evidence>
<keyword evidence="6" id="KW-1003">Cell membrane</keyword>
<name>A0A935Q132_9PROT</name>
<evidence type="ECO:0000256" key="6">
    <source>
        <dbReference type="RuleBase" id="RU363054"/>
    </source>
</evidence>
<dbReference type="InterPro" id="IPR035906">
    <property type="entry name" value="MetI-like_sf"/>
</dbReference>
<dbReference type="GO" id="GO:0005315">
    <property type="term" value="F:phosphate transmembrane transporter activity"/>
    <property type="evidence" value="ECO:0007669"/>
    <property type="project" value="InterPro"/>
</dbReference>
<evidence type="ECO:0000256" key="4">
    <source>
        <dbReference type="ARBA" id="ARBA00023136"/>
    </source>
</evidence>
<feature type="transmembrane region" description="Helical" evidence="5">
    <location>
        <begin position="147"/>
        <end position="166"/>
    </location>
</feature>
<dbReference type="NCBIfam" id="TIGR02138">
    <property type="entry name" value="phosphate_pstC"/>
    <property type="match status" value="1"/>
</dbReference>
<dbReference type="CDD" id="cd06261">
    <property type="entry name" value="TM_PBP2"/>
    <property type="match status" value="1"/>
</dbReference>
<dbReference type="GO" id="GO:0006817">
    <property type="term" value="P:phosphate ion transport"/>
    <property type="evidence" value="ECO:0007669"/>
    <property type="project" value="UniProtKB-KW"/>
</dbReference>
<dbReference type="GO" id="GO:0005886">
    <property type="term" value="C:plasma membrane"/>
    <property type="evidence" value="ECO:0007669"/>
    <property type="project" value="UniProtKB-SubCell"/>
</dbReference>
<dbReference type="InterPro" id="IPR000515">
    <property type="entry name" value="MetI-like"/>
</dbReference>
<protein>
    <recommendedName>
        <fullName evidence="6">Phosphate transport system permease protein</fullName>
    </recommendedName>
</protein>
<dbReference type="SUPFAM" id="SSF161098">
    <property type="entry name" value="MetI-like"/>
    <property type="match status" value="1"/>
</dbReference>
<proteinExistence type="inferred from homology"/>
<evidence type="ECO:0000256" key="3">
    <source>
        <dbReference type="ARBA" id="ARBA00022989"/>
    </source>
</evidence>
<dbReference type="Proteomes" id="UP000697998">
    <property type="component" value="Unassembled WGS sequence"/>
</dbReference>
<keyword evidence="5" id="KW-0813">Transport</keyword>
<comment type="similarity">
    <text evidence="6">Belongs to the binding-protein-dependent transport system permease family. CysTW subfamily.</text>
</comment>
<reference evidence="8 9" key="1">
    <citation type="submission" date="2020-10" db="EMBL/GenBank/DDBJ databases">
        <title>Connecting structure to function with the recovery of over 1000 high-quality activated sludge metagenome-assembled genomes encoding full-length rRNA genes using long-read sequencing.</title>
        <authorList>
            <person name="Singleton C.M."/>
            <person name="Petriglieri F."/>
            <person name="Kristensen J.M."/>
            <person name="Kirkegaard R.H."/>
            <person name="Michaelsen T.Y."/>
            <person name="Andersen M.H."/>
            <person name="Karst S.M."/>
            <person name="Dueholm M.S."/>
            <person name="Nielsen P.H."/>
            <person name="Albertsen M."/>
        </authorList>
    </citation>
    <scope>NUCLEOTIDE SEQUENCE [LARGE SCALE GENOMIC DNA]</scope>
    <source>
        <strain evidence="8">EsbW_18-Q3-R4-48_BATAC.285</strain>
    </source>
</reference>
<keyword evidence="6" id="KW-0997">Cell inner membrane</keyword>
<feature type="domain" description="ABC transmembrane type-1" evidence="7">
    <location>
        <begin position="71"/>
        <end position="283"/>
    </location>
</feature>
<feature type="transmembrane region" description="Helical" evidence="5">
    <location>
        <begin position="115"/>
        <end position="135"/>
    </location>
</feature>
<feature type="transmembrane region" description="Helical" evidence="5">
    <location>
        <begin position="260"/>
        <end position="282"/>
    </location>
</feature>
<keyword evidence="4 5" id="KW-0472">Membrane</keyword>
<sequence>MNLRRRLTERGIEALLLLAALVSVFTTLAIVAILVWESIAFFRTVPLVEFLTDTQWTPLFDDAHFGIIALLSGTLTTTIVALLVAIPLGTVLAIYLSEFAPFRIREVAKPFLEMLGGVPTIVYGYFALLFVTPLLQKIYPDLPGFNMLSAGLVMGIMIVPYVSSLSEDAMRAVPMNMREASYAMGATRLQTAIFVVTPAALSGIASSYILGISRAVGETMVVAIAAGMQPNFTFNPAEPAATITAYIVQVALGDLPHGSIGYQTIFAAGLTLLLITLLFNIIGHILRKRFREAY</sequence>
<dbReference type="Pfam" id="PF00528">
    <property type="entry name" value="BPD_transp_1"/>
    <property type="match status" value="1"/>
</dbReference>
<dbReference type="EMBL" id="JADJMH010000016">
    <property type="protein sequence ID" value="MBK7676018.1"/>
    <property type="molecule type" value="Genomic_DNA"/>
</dbReference>
<evidence type="ECO:0000256" key="1">
    <source>
        <dbReference type="ARBA" id="ARBA00004651"/>
    </source>
</evidence>
<feature type="transmembrane region" description="Helical" evidence="5">
    <location>
        <begin position="65"/>
        <end position="95"/>
    </location>
</feature>
<dbReference type="InterPro" id="IPR011864">
    <property type="entry name" value="Phosphate_PstC"/>
</dbReference>
<evidence type="ECO:0000256" key="2">
    <source>
        <dbReference type="ARBA" id="ARBA00022692"/>
    </source>
</evidence>
<gene>
    <name evidence="8" type="primary">pstC</name>
    <name evidence="8" type="ORF">IPJ27_15410</name>
</gene>
<comment type="function">
    <text evidence="6">Part of the binding-protein-dependent transport system for phosphate; probably responsible for the translocation of the substrate across the membrane.</text>
</comment>
<comment type="subcellular location">
    <subcellularLocation>
        <location evidence="6">Cell inner membrane</location>
        <topology evidence="6">Multi-pass membrane protein</topology>
    </subcellularLocation>
    <subcellularLocation>
        <location evidence="1 5">Cell membrane</location>
        <topology evidence="1 5">Multi-pass membrane protein</topology>
    </subcellularLocation>
</comment>
<evidence type="ECO:0000259" key="7">
    <source>
        <dbReference type="PROSITE" id="PS50928"/>
    </source>
</evidence>
<keyword evidence="6" id="KW-0592">Phosphate transport</keyword>
<dbReference type="PROSITE" id="PS50928">
    <property type="entry name" value="ABC_TM1"/>
    <property type="match status" value="1"/>
</dbReference>
<accession>A0A935Q132</accession>
<keyword evidence="3 5" id="KW-1133">Transmembrane helix</keyword>
<feature type="transmembrane region" description="Helical" evidence="5">
    <location>
        <begin position="12"/>
        <end position="36"/>
    </location>
</feature>
<dbReference type="Gene3D" id="1.10.3720.10">
    <property type="entry name" value="MetI-like"/>
    <property type="match status" value="1"/>
</dbReference>
<comment type="caution">
    <text evidence="8">The sequence shown here is derived from an EMBL/GenBank/DDBJ whole genome shotgun (WGS) entry which is preliminary data.</text>
</comment>
<dbReference type="PANTHER" id="PTHR42727:SF1">
    <property type="entry name" value="PHOSPHATE TRANSPORT SYSTEM PERMEASE"/>
    <property type="match status" value="1"/>
</dbReference>
<evidence type="ECO:0000313" key="9">
    <source>
        <dbReference type="Proteomes" id="UP000697998"/>
    </source>
</evidence>